<evidence type="ECO:0000256" key="3">
    <source>
        <dbReference type="ARBA" id="ARBA00022679"/>
    </source>
</evidence>
<dbReference type="EC" id="2.1.1.163" evidence="6"/>
<dbReference type="EMBL" id="BMCP01000001">
    <property type="protein sequence ID" value="GGE29478.1"/>
    <property type="molecule type" value="Genomic_DNA"/>
</dbReference>
<keyword evidence="1 6" id="KW-0474">Menaquinone biosynthesis</keyword>
<protein>
    <recommendedName>
        <fullName evidence="6">Ubiquinone/menaquinone biosynthesis C-methyltransferase UbiE</fullName>
        <ecNumber evidence="6">2.1.1.163</ecNumber>
        <ecNumber evidence="6">2.1.1.201</ecNumber>
    </recommendedName>
    <alternativeName>
        <fullName evidence="6">2-methoxy-6-polyprenyl-1,4-benzoquinol methylase</fullName>
    </alternativeName>
    <alternativeName>
        <fullName evidence="6">Demethylmenaquinone methyltransferase</fullName>
    </alternativeName>
</protein>
<evidence type="ECO:0000256" key="2">
    <source>
        <dbReference type="ARBA" id="ARBA00022603"/>
    </source>
</evidence>
<reference evidence="7" key="1">
    <citation type="journal article" date="2014" name="Int. J. Syst. Evol. Microbiol.">
        <title>Complete genome sequence of Corynebacterium casei LMG S-19264T (=DSM 44701T), isolated from a smear-ripened cheese.</title>
        <authorList>
            <consortium name="US DOE Joint Genome Institute (JGI-PGF)"/>
            <person name="Walter F."/>
            <person name="Albersmeier A."/>
            <person name="Kalinowski J."/>
            <person name="Ruckert C."/>
        </authorList>
    </citation>
    <scope>NUCLEOTIDE SEQUENCE</scope>
    <source>
        <strain evidence="7">CCM 7684</strain>
    </source>
</reference>
<accession>A0A8J2VFA6</accession>
<keyword evidence="2 6" id="KW-0489">Methyltransferase</keyword>
<dbReference type="InterPro" id="IPR023576">
    <property type="entry name" value="UbiE/COQ5_MeTrFase_CS"/>
</dbReference>
<gene>
    <name evidence="6 7" type="primary">ubiE</name>
    <name evidence="7" type="ORF">GCM10007276_03350</name>
</gene>
<dbReference type="HAMAP" id="MF_01813">
    <property type="entry name" value="MenG_UbiE_methyltr"/>
    <property type="match status" value="1"/>
</dbReference>
<comment type="function">
    <text evidence="6">Methyltransferase required for the conversion of demethylmenaquinol (DMKH2) to menaquinol (MKH2) and the conversion of 2-polyprenyl-6-methoxy-1,4-benzoquinol (DDMQH2) to 2-polyprenyl-3-methyl-6-methoxy-1,4-benzoquinol (DMQH2).</text>
</comment>
<dbReference type="GO" id="GO:0009060">
    <property type="term" value="P:aerobic respiration"/>
    <property type="evidence" value="ECO:0007669"/>
    <property type="project" value="UniProtKB-UniRule"/>
</dbReference>
<comment type="caution">
    <text evidence="7">The sequence shown here is derived from an EMBL/GenBank/DDBJ whole genome shotgun (WGS) entry which is preliminary data.</text>
</comment>
<feature type="binding site" evidence="6">
    <location>
        <position position="100"/>
    </location>
    <ligand>
        <name>S-adenosyl-L-methionine</name>
        <dbReference type="ChEBI" id="CHEBI:59789"/>
    </ligand>
</feature>
<dbReference type="NCBIfam" id="NF001244">
    <property type="entry name" value="PRK00216.1-5"/>
    <property type="match status" value="1"/>
</dbReference>
<keyword evidence="7" id="KW-0830">Ubiquinone</keyword>
<dbReference type="EC" id="2.1.1.201" evidence="6"/>
<dbReference type="InterPro" id="IPR004033">
    <property type="entry name" value="UbiE/COQ5_MeTrFase"/>
</dbReference>
<dbReference type="CDD" id="cd02440">
    <property type="entry name" value="AdoMet_MTases"/>
    <property type="match status" value="1"/>
</dbReference>
<evidence type="ECO:0000256" key="1">
    <source>
        <dbReference type="ARBA" id="ARBA00022428"/>
    </source>
</evidence>
<keyword evidence="4 6" id="KW-0831">Ubiquinone biosynthesis</keyword>
<comment type="pathway">
    <text evidence="6">Cofactor biosynthesis; ubiquinone biosynthesis.</text>
</comment>
<dbReference type="GO" id="GO:0009234">
    <property type="term" value="P:menaquinone biosynthetic process"/>
    <property type="evidence" value="ECO:0007669"/>
    <property type="project" value="UniProtKB-UniRule"/>
</dbReference>
<proteinExistence type="inferred from homology"/>
<feature type="binding site" evidence="6">
    <location>
        <position position="79"/>
    </location>
    <ligand>
        <name>S-adenosyl-L-methionine</name>
        <dbReference type="ChEBI" id="CHEBI:59789"/>
    </ligand>
</feature>
<dbReference type="UniPathway" id="UPA00232"/>
<dbReference type="PANTHER" id="PTHR43591:SF24">
    <property type="entry name" value="2-METHOXY-6-POLYPRENYL-1,4-BENZOQUINOL METHYLASE, MITOCHONDRIAL"/>
    <property type="match status" value="1"/>
</dbReference>
<dbReference type="NCBIfam" id="TIGR01934">
    <property type="entry name" value="MenG_MenH_UbiE"/>
    <property type="match status" value="1"/>
</dbReference>
<dbReference type="NCBIfam" id="NF001242">
    <property type="entry name" value="PRK00216.1-3"/>
    <property type="match status" value="1"/>
</dbReference>
<dbReference type="Proteomes" id="UP000602745">
    <property type="component" value="Unassembled WGS sequence"/>
</dbReference>
<feature type="binding site" evidence="6">
    <location>
        <begin position="128"/>
        <end position="129"/>
    </location>
    <ligand>
        <name>S-adenosyl-L-methionine</name>
        <dbReference type="ChEBI" id="CHEBI:59789"/>
    </ligand>
</feature>
<dbReference type="AlphaFoldDB" id="A0A8J2VFA6"/>
<comment type="similarity">
    <text evidence="6">Belongs to the class I-like SAM-binding methyltransferase superfamily. MenG/UbiE family.</text>
</comment>
<dbReference type="UniPathway" id="UPA00079">
    <property type="reaction ID" value="UER00169"/>
</dbReference>
<dbReference type="GO" id="GO:0008425">
    <property type="term" value="F:2-methoxy-6-polyprenyl-1,4-benzoquinol methyltransferase activity"/>
    <property type="evidence" value="ECO:0007669"/>
    <property type="project" value="UniProtKB-UniRule"/>
</dbReference>
<evidence type="ECO:0000256" key="4">
    <source>
        <dbReference type="ARBA" id="ARBA00022688"/>
    </source>
</evidence>
<keyword evidence="3 6" id="KW-0808">Transferase</keyword>
<keyword evidence="8" id="KW-1185">Reference proteome</keyword>
<comment type="caution">
    <text evidence="6">Lacks conserved residue(s) required for the propagation of feature annotation.</text>
</comment>
<dbReference type="GO" id="GO:0032259">
    <property type="term" value="P:methylation"/>
    <property type="evidence" value="ECO:0007669"/>
    <property type="project" value="UniProtKB-KW"/>
</dbReference>
<dbReference type="SUPFAM" id="SSF53335">
    <property type="entry name" value="S-adenosyl-L-methionine-dependent methyltransferases"/>
    <property type="match status" value="1"/>
</dbReference>
<reference evidence="7" key="2">
    <citation type="submission" date="2020-09" db="EMBL/GenBank/DDBJ databases">
        <authorList>
            <person name="Sun Q."/>
            <person name="Sedlacek I."/>
        </authorList>
    </citation>
    <scope>NUCLEOTIDE SEQUENCE</scope>
    <source>
        <strain evidence="7">CCM 7684</strain>
    </source>
</reference>
<dbReference type="InterPro" id="IPR029063">
    <property type="entry name" value="SAM-dependent_MTases_sf"/>
</dbReference>
<evidence type="ECO:0000256" key="6">
    <source>
        <dbReference type="HAMAP-Rule" id="MF_01813"/>
    </source>
</evidence>
<comment type="pathway">
    <text evidence="6">Quinol/quinone metabolism; menaquinone biosynthesis; menaquinol from 1,4-dihydroxy-2-naphthoate: step 2/2.</text>
</comment>
<dbReference type="PROSITE" id="PS51608">
    <property type="entry name" value="SAM_MT_UBIE"/>
    <property type="match status" value="1"/>
</dbReference>
<comment type="catalytic activity">
    <reaction evidence="6">
        <text>a 2-demethylmenaquinol + S-adenosyl-L-methionine = a menaquinol + S-adenosyl-L-homocysteine + H(+)</text>
        <dbReference type="Rhea" id="RHEA:42640"/>
        <dbReference type="Rhea" id="RHEA-COMP:9539"/>
        <dbReference type="Rhea" id="RHEA-COMP:9563"/>
        <dbReference type="ChEBI" id="CHEBI:15378"/>
        <dbReference type="ChEBI" id="CHEBI:18151"/>
        <dbReference type="ChEBI" id="CHEBI:55437"/>
        <dbReference type="ChEBI" id="CHEBI:57856"/>
        <dbReference type="ChEBI" id="CHEBI:59789"/>
        <dbReference type="EC" id="2.1.1.163"/>
    </reaction>
</comment>
<dbReference type="GO" id="GO:0043770">
    <property type="term" value="F:demethylmenaquinone methyltransferase activity"/>
    <property type="evidence" value="ECO:0007669"/>
    <property type="project" value="UniProtKB-UniRule"/>
</dbReference>
<sequence length="256" mass="28434">MFHTMSESADTHFGFETVPLTQKQSRVDEVFANVARRYDIMNDLMSGGLHRAWKNAFVTELDLPRTARRFALLDVAGGTGDIAFRALKRGGHGVQVTLLDINGPMLEVARERAAHRNLSDRIEVVQGNAESLPFPDGSFDAVTIAFGIRNVPRIPLALQEFRRVLKIGGRFLCLEFSEVTVPGLAKLYEAYSFNAIPRIGQWVAGDGEPYRYLVESIRKFPDGLSFASMIEEAGFDRVSHTPLTGGIAAIHRGWKL</sequence>
<dbReference type="PROSITE" id="PS01183">
    <property type="entry name" value="UBIE_1"/>
    <property type="match status" value="1"/>
</dbReference>
<dbReference type="PANTHER" id="PTHR43591">
    <property type="entry name" value="METHYLTRANSFERASE"/>
    <property type="match status" value="1"/>
</dbReference>
<organism evidence="7 8">
    <name type="scientific">Agaricicola taiwanensis</name>
    <dbReference type="NCBI Taxonomy" id="591372"/>
    <lineage>
        <taxon>Bacteria</taxon>
        <taxon>Pseudomonadati</taxon>
        <taxon>Pseudomonadota</taxon>
        <taxon>Alphaproteobacteria</taxon>
        <taxon>Rhodobacterales</taxon>
        <taxon>Paracoccaceae</taxon>
        <taxon>Agaricicola</taxon>
    </lineage>
</organism>
<evidence type="ECO:0000256" key="5">
    <source>
        <dbReference type="ARBA" id="ARBA00022691"/>
    </source>
</evidence>
<comment type="catalytic activity">
    <reaction evidence="6">
        <text>a 2-methoxy-6-(all-trans-polyprenyl)benzene-1,4-diol + S-adenosyl-L-methionine = a 5-methoxy-2-methyl-3-(all-trans-polyprenyl)benzene-1,4-diol + S-adenosyl-L-homocysteine + H(+)</text>
        <dbReference type="Rhea" id="RHEA:28286"/>
        <dbReference type="Rhea" id="RHEA-COMP:10858"/>
        <dbReference type="Rhea" id="RHEA-COMP:10859"/>
        <dbReference type="ChEBI" id="CHEBI:15378"/>
        <dbReference type="ChEBI" id="CHEBI:57856"/>
        <dbReference type="ChEBI" id="CHEBI:59789"/>
        <dbReference type="ChEBI" id="CHEBI:84166"/>
        <dbReference type="ChEBI" id="CHEBI:84167"/>
        <dbReference type="EC" id="2.1.1.201"/>
    </reaction>
</comment>
<name>A0A8J2VFA6_9RHOB</name>
<dbReference type="Pfam" id="PF01209">
    <property type="entry name" value="Ubie_methyltran"/>
    <property type="match status" value="1"/>
</dbReference>
<keyword evidence="5 6" id="KW-0949">S-adenosyl-L-methionine</keyword>
<evidence type="ECO:0000313" key="8">
    <source>
        <dbReference type="Proteomes" id="UP000602745"/>
    </source>
</evidence>
<dbReference type="Gene3D" id="3.40.50.150">
    <property type="entry name" value="Vaccinia Virus protein VP39"/>
    <property type="match status" value="1"/>
</dbReference>
<evidence type="ECO:0000313" key="7">
    <source>
        <dbReference type="EMBL" id="GGE29478.1"/>
    </source>
</evidence>